<gene>
    <name evidence="2" type="ORF">KDA27_28705</name>
</gene>
<protein>
    <submittedName>
        <fullName evidence="2">Uncharacterized protein</fullName>
    </submittedName>
</protein>
<proteinExistence type="predicted"/>
<evidence type="ECO:0000313" key="3">
    <source>
        <dbReference type="Proteomes" id="UP000739538"/>
    </source>
</evidence>
<sequence>VVDDGRGSKPLDPAEVLRERREQEFAPESIGKLTRPVEIQVWERRVRTRFAFLADLDEAEQRWATCNARDRGEVQAACQAGGFG</sequence>
<evidence type="ECO:0000256" key="1">
    <source>
        <dbReference type="SAM" id="MobiDB-lite"/>
    </source>
</evidence>
<organism evidence="2 3">
    <name type="scientific">Eiseniibacteriota bacterium</name>
    <dbReference type="NCBI Taxonomy" id="2212470"/>
    <lineage>
        <taxon>Bacteria</taxon>
        <taxon>Candidatus Eiseniibacteriota</taxon>
    </lineage>
</organism>
<dbReference type="AlphaFoldDB" id="A0A956NI31"/>
<dbReference type="Proteomes" id="UP000739538">
    <property type="component" value="Unassembled WGS sequence"/>
</dbReference>
<reference evidence="2" key="2">
    <citation type="journal article" date="2021" name="Microbiome">
        <title>Successional dynamics and alternative stable states in a saline activated sludge microbial community over 9 years.</title>
        <authorList>
            <person name="Wang Y."/>
            <person name="Ye J."/>
            <person name="Ju F."/>
            <person name="Liu L."/>
            <person name="Boyd J.A."/>
            <person name="Deng Y."/>
            <person name="Parks D.H."/>
            <person name="Jiang X."/>
            <person name="Yin X."/>
            <person name="Woodcroft B.J."/>
            <person name="Tyson G.W."/>
            <person name="Hugenholtz P."/>
            <person name="Polz M.F."/>
            <person name="Zhang T."/>
        </authorList>
    </citation>
    <scope>NUCLEOTIDE SEQUENCE</scope>
    <source>
        <strain evidence="2">HKST-UBA02</strain>
    </source>
</reference>
<feature type="non-terminal residue" evidence="2">
    <location>
        <position position="1"/>
    </location>
</feature>
<reference evidence="2" key="1">
    <citation type="submission" date="2020-04" db="EMBL/GenBank/DDBJ databases">
        <authorList>
            <person name="Zhang T."/>
        </authorList>
    </citation>
    <scope>NUCLEOTIDE SEQUENCE</scope>
    <source>
        <strain evidence="2">HKST-UBA02</strain>
    </source>
</reference>
<dbReference type="EMBL" id="JAGQHS010000517">
    <property type="protein sequence ID" value="MCA9759812.1"/>
    <property type="molecule type" value="Genomic_DNA"/>
</dbReference>
<accession>A0A956NI31</accession>
<evidence type="ECO:0000313" key="2">
    <source>
        <dbReference type="EMBL" id="MCA9759812.1"/>
    </source>
</evidence>
<name>A0A956NI31_UNCEI</name>
<comment type="caution">
    <text evidence="2">The sequence shown here is derived from an EMBL/GenBank/DDBJ whole genome shotgun (WGS) entry which is preliminary data.</text>
</comment>
<feature type="region of interest" description="Disordered" evidence="1">
    <location>
        <begin position="1"/>
        <end position="20"/>
    </location>
</feature>